<sequence>MREIFQLSHPNITASEYIKQRLLNSDVDRTLANENGYDLKEWFYNRQDRCSIRYSIIVQWTEPIESIIGSKEITVSEKRSFQLDSDPIQVKSTIHTNVKFISATVTHTFENKGGGCIEHLIIDVIYEGGTLKDQIERDFYNAIFPLFGYSSSTNNSNSGSSNSATDGAHSNQIALSTSSSVPKFGFGALVRSASYSTAPSSSSNPSLSLMDTNLVAVPPQNFQAYHSIHDKLEQLKIASQNFSEVVERARINRPPLTLPSADQIARITEIVEPERFSIQDEVQQMRAEAERTKRIVSEIKRSRQQTTGSSSLPMFVLASCAAIIMIVISRSE</sequence>
<proteinExistence type="predicted"/>
<gene>
    <name evidence="1" type="ORF">M9Y10_035155</name>
</gene>
<protein>
    <recommendedName>
        <fullName evidence="3">VASt domain-containing protein</fullName>
    </recommendedName>
</protein>
<dbReference type="Proteomes" id="UP001470230">
    <property type="component" value="Unassembled WGS sequence"/>
</dbReference>
<evidence type="ECO:0000313" key="2">
    <source>
        <dbReference type="Proteomes" id="UP001470230"/>
    </source>
</evidence>
<keyword evidence="2" id="KW-1185">Reference proteome</keyword>
<dbReference type="EMBL" id="JAPFFF010000005">
    <property type="protein sequence ID" value="KAK8890379.1"/>
    <property type="molecule type" value="Genomic_DNA"/>
</dbReference>
<organism evidence="1 2">
    <name type="scientific">Tritrichomonas musculus</name>
    <dbReference type="NCBI Taxonomy" id="1915356"/>
    <lineage>
        <taxon>Eukaryota</taxon>
        <taxon>Metamonada</taxon>
        <taxon>Parabasalia</taxon>
        <taxon>Tritrichomonadida</taxon>
        <taxon>Tritrichomonadidae</taxon>
        <taxon>Tritrichomonas</taxon>
    </lineage>
</organism>
<evidence type="ECO:0008006" key="3">
    <source>
        <dbReference type="Google" id="ProtNLM"/>
    </source>
</evidence>
<name>A0ABR2KGW9_9EUKA</name>
<comment type="caution">
    <text evidence="1">The sequence shown here is derived from an EMBL/GenBank/DDBJ whole genome shotgun (WGS) entry which is preliminary data.</text>
</comment>
<evidence type="ECO:0000313" key="1">
    <source>
        <dbReference type="EMBL" id="KAK8890379.1"/>
    </source>
</evidence>
<accession>A0ABR2KGW9</accession>
<reference evidence="1 2" key="1">
    <citation type="submission" date="2024-04" db="EMBL/GenBank/DDBJ databases">
        <title>Tritrichomonas musculus Genome.</title>
        <authorList>
            <person name="Alves-Ferreira E."/>
            <person name="Grigg M."/>
            <person name="Lorenzi H."/>
            <person name="Galac M."/>
        </authorList>
    </citation>
    <scope>NUCLEOTIDE SEQUENCE [LARGE SCALE GENOMIC DNA]</scope>
    <source>
        <strain evidence="1 2">EAF2021</strain>
    </source>
</reference>